<gene>
    <name evidence="1" type="ORF">BN13_500024</name>
</gene>
<dbReference type="AlphaFoldDB" id="A0A077M9B3"/>
<keyword evidence="2" id="KW-1185">Reference proteome</keyword>
<sequence length="30" mass="3400">MALEYGTSVCSFDSDFVRFEGLLWTSPARN</sequence>
<organism evidence="1 2">
    <name type="scientific">Nostocoides jenkinsii Ben 74</name>
    <dbReference type="NCBI Taxonomy" id="1193518"/>
    <lineage>
        <taxon>Bacteria</taxon>
        <taxon>Bacillati</taxon>
        <taxon>Actinomycetota</taxon>
        <taxon>Actinomycetes</taxon>
        <taxon>Micrococcales</taxon>
        <taxon>Intrasporangiaceae</taxon>
        <taxon>Nostocoides</taxon>
    </lineage>
</organism>
<comment type="caution">
    <text evidence="1">The sequence shown here is derived from an EMBL/GenBank/DDBJ whole genome shotgun (WGS) entry which is preliminary data.</text>
</comment>
<evidence type="ECO:0000313" key="1">
    <source>
        <dbReference type="EMBL" id="CCI53896.1"/>
    </source>
</evidence>
<evidence type="ECO:0008006" key="3">
    <source>
        <dbReference type="Google" id="ProtNLM"/>
    </source>
</evidence>
<dbReference type="Proteomes" id="UP000035720">
    <property type="component" value="Unassembled WGS sequence"/>
</dbReference>
<protein>
    <recommendedName>
        <fullName evidence="3">PIN domain-containing protein</fullName>
    </recommendedName>
</protein>
<dbReference type="STRING" id="1193518.BN13_500024"/>
<evidence type="ECO:0000313" key="2">
    <source>
        <dbReference type="Proteomes" id="UP000035720"/>
    </source>
</evidence>
<reference evidence="1 2" key="1">
    <citation type="journal article" date="2013" name="ISME J.">
        <title>A metabolic model for members of the genus Tetrasphaera involved in enhanced biological phosphorus removal.</title>
        <authorList>
            <person name="Kristiansen R."/>
            <person name="Nguyen H.T.T."/>
            <person name="Saunders A.M."/>
            <person name="Nielsen J.L."/>
            <person name="Wimmer R."/>
            <person name="Le V.Q."/>
            <person name="McIlroy S.J."/>
            <person name="Petrovski S."/>
            <person name="Seviour R.J."/>
            <person name="Calteau A."/>
            <person name="Nielsen K.L."/>
            <person name="Nielsen P.H."/>
        </authorList>
    </citation>
    <scope>NUCLEOTIDE SEQUENCE [LARGE SCALE GENOMIC DNA]</scope>
    <source>
        <strain evidence="1 2">Ben 74</strain>
    </source>
</reference>
<dbReference type="EMBL" id="CAJC01000162">
    <property type="protein sequence ID" value="CCI53896.1"/>
    <property type="molecule type" value="Genomic_DNA"/>
</dbReference>
<name>A0A077M9B3_9MICO</name>
<accession>A0A077M9B3</accession>
<proteinExistence type="predicted"/>